<evidence type="ECO:0000256" key="1">
    <source>
        <dbReference type="ARBA" id="ARBA00022942"/>
    </source>
</evidence>
<dbReference type="Gene3D" id="2.30.29.70">
    <property type="entry name" value="Proteasomal ubiquitin receptor Rpn13/ADRM1"/>
    <property type="match status" value="1"/>
</dbReference>
<dbReference type="GO" id="GO:0005737">
    <property type="term" value="C:cytoplasm"/>
    <property type="evidence" value="ECO:0007669"/>
    <property type="project" value="InterPro"/>
</dbReference>
<dbReference type="InterPro" id="IPR006773">
    <property type="entry name" value="Rpn13/ADRM1"/>
</dbReference>
<reference evidence="3" key="1">
    <citation type="submission" date="2025-08" db="UniProtKB">
        <authorList>
            <consortium name="RefSeq"/>
        </authorList>
    </citation>
    <scope>IDENTIFICATION</scope>
</reference>
<organism evidence="2 3">
    <name type="scientific">Cyclospora cayetanensis</name>
    <dbReference type="NCBI Taxonomy" id="88456"/>
    <lineage>
        <taxon>Eukaryota</taxon>
        <taxon>Sar</taxon>
        <taxon>Alveolata</taxon>
        <taxon>Apicomplexa</taxon>
        <taxon>Conoidasida</taxon>
        <taxon>Coccidia</taxon>
        <taxon>Eucoccidiorida</taxon>
        <taxon>Eimeriorina</taxon>
        <taxon>Eimeriidae</taxon>
        <taxon>Cyclospora</taxon>
    </lineage>
</organism>
<dbReference type="Gene3D" id="1.10.2020.20">
    <property type="match status" value="1"/>
</dbReference>
<dbReference type="InterPro" id="IPR038633">
    <property type="entry name" value="Rpn13/ADRM1_Pru_sf"/>
</dbReference>
<dbReference type="InterPro" id="IPR038108">
    <property type="entry name" value="RPN13_DEUBAD_sf"/>
</dbReference>
<sequence length="250" mass="26490">MALGGSSAIFPMGEGGRQVCEQRGGDYISMFKSPQTSGVRPCGSLPLERHLSLTGSSQGNPPADTEGLSVRWLLRPSGEKMDEFILGRDATLQLLPNPKARVIAFKASNGLKRLFWLQEPRASEDAAFISKVQTAISKQPAIPPASAVVALCAVSLAKILDAETVAILSADSEAMENLAQLMPEGLRSASEALAALRCPQLAICLSGLTQAIYTDPRPILSSMGIHLFSVAGAAGACRHLRFADHLVLRV</sequence>
<dbReference type="GO" id="GO:0005634">
    <property type="term" value="C:nucleus"/>
    <property type="evidence" value="ECO:0007669"/>
    <property type="project" value="InterPro"/>
</dbReference>
<evidence type="ECO:0000313" key="2">
    <source>
        <dbReference type="Proteomes" id="UP000515125"/>
    </source>
</evidence>
<accession>A0A6P6S366</accession>
<proteinExistence type="predicted"/>
<keyword evidence="1" id="KW-0647">Proteasome</keyword>
<dbReference type="GO" id="GO:0008541">
    <property type="term" value="C:proteasome regulatory particle, lid subcomplex"/>
    <property type="evidence" value="ECO:0007669"/>
    <property type="project" value="TreeGrafter"/>
</dbReference>
<name>A0A6P6S366_9EIME</name>
<dbReference type="RefSeq" id="XP_026193725.1">
    <property type="nucleotide sequence ID" value="XM_026337940.1"/>
</dbReference>
<dbReference type="GO" id="GO:0061133">
    <property type="term" value="F:endopeptidase activator activity"/>
    <property type="evidence" value="ECO:0007669"/>
    <property type="project" value="TreeGrafter"/>
</dbReference>
<dbReference type="PANTHER" id="PTHR12225:SF0">
    <property type="entry name" value="PROTEASOMAL UBIQUITIN RECEPTOR ADRM1"/>
    <property type="match status" value="1"/>
</dbReference>
<dbReference type="PANTHER" id="PTHR12225">
    <property type="entry name" value="ADHESION REGULATING MOLECULE 1 110 KDA CELL MEMBRANE GLYCOPROTEIN"/>
    <property type="match status" value="1"/>
</dbReference>
<dbReference type="Proteomes" id="UP000515125">
    <property type="component" value="Unplaced"/>
</dbReference>
<keyword evidence="2" id="KW-1185">Reference proteome</keyword>
<evidence type="ECO:0000313" key="3">
    <source>
        <dbReference type="RefSeq" id="XP_026193725.1"/>
    </source>
</evidence>
<gene>
    <name evidence="3" type="primary">LOC34619592</name>
</gene>
<dbReference type="OrthoDB" id="331175at2759"/>
<dbReference type="GeneID" id="34619592"/>
<dbReference type="AlphaFoldDB" id="A0A6P6S366"/>
<protein>
    <submittedName>
        <fullName evidence="3">Uncharacterized protein LOC34619592</fullName>
    </submittedName>
</protein>
<dbReference type="GO" id="GO:0070628">
    <property type="term" value="F:proteasome binding"/>
    <property type="evidence" value="ECO:0007669"/>
    <property type="project" value="TreeGrafter"/>
</dbReference>